<keyword evidence="9" id="KW-1185">Reference proteome</keyword>
<dbReference type="Pfam" id="PF22694">
    <property type="entry name" value="CtpB_N-like"/>
    <property type="match status" value="1"/>
</dbReference>
<organism evidence="8 9">
    <name type="scientific">Ruegeria sediminis</name>
    <dbReference type="NCBI Taxonomy" id="2583820"/>
    <lineage>
        <taxon>Bacteria</taxon>
        <taxon>Pseudomonadati</taxon>
        <taxon>Pseudomonadota</taxon>
        <taxon>Alphaproteobacteria</taxon>
        <taxon>Rhodobacterales</taxon>
        <taxon>Roseobacteraceae</taxon>
        <taxon>Ruegeria</taxon>
    </lineage>
</organism>
<dbReference type="CDD" id="cd07560">
    <property type="entry name" value="Peptidase_S41_CPP"/>
    <property type="match status" value="1"/>
</dbReference>
<dbReference type="Pfam" id="PF17820">
    <property type="entry name" value="PDZ_6"/>
    <property type="match status" value="1"/>
</dbReference>
<dbReference type="SUPFAM" id="SSF50156">
    <property type="entry name" value="PDZ domain-like"/>
    <property type="match status" value="1"/>
</dbReference>
<dbReference type="SMART" id="SM00228">
    <property type="entry name" value="PDZ"/>
    <property type="match status" value="1"/>
</dbReference>
<dbReference type="Gene3D" id="3.30.750.44">
    <property type="match status" value="1"/>
</dbReference>
<name>A0ABY2WVX8_9RHOB</name>
<dbReference type="EMBL" id="VCPD01000004">
    <property type="protein sequence ID" value="TMV06911.1"/>
    <property type="molecule type" value="Genomic_DNA"/>
</dbReference>
<dbReference type="InterPro" id="IPR041489">
    <property type="entry name" value="PDZ_6"/>
</dbReference>
<dbReference type="RefSeq" id="WP_138842664.1">
    <property type="nucleotide sequence ID" value="NZ_VCPD01000004.1"/>
</dbReference>
<dbReference type="PANTHER" id="PTHR32060">
    <property type="entry name" value="TAIL-SPECIFIC PROTEASE"/>
    <property type="match status" value="1"/>
</dbReference>
<keyword evidence="4 5" id="KW-0720">Serine protease</keyword>
<dbReference type="InterPro" id="IPR029045">
    <property type="entry name" value="ClpP/crotonase-like_dom_sf"/>
</dbReference>
<dbReference type="InterPro" id="IPR036034">
    <property type="entry name" value="PDZ_sf"/>
</dbReference>
<dbReference type="SMART" id="SM00245">
    <property type="entry name" value="TSPc"/>
    <property type="match status" value="1"/>
</dbReference>
<evidence type="ECO:0000256" key="6">
    <source>
        <dbReference type="SAM" id="MobiDB-lite"/>
    </source>
</evidence>
<dbReference type="InterPro" id="IPR001478">
    <property type="entry name" value="PDZ"/>
</dbReference>
<sequence length="444" mass="47832">MKKFVMAGLAGTLAGIVATTQIAGPLVAQEAKANTSVYQQLDLFGDIFERIRAQYVEEVEANELIEAAIDGMLTSLDPHSSYLSPEDAEQMRVQTRGEFGGLGIEVTQEEGFVKVVSPIDDTPADEAGIEAGDFITHVDGESVLGLTLDKAVELMRGPVGSEIVITIVREGEAEPFDVTIIRDTIKLTAVRARTEGTSVVLRVTTFNDQTYPNLKEGLEKQVEEAGGIDKVNGVVLDLRNNPGGLLTQAIKVSDAFLDEGEIVSTRGRNPEDGERFNATDGDLIQGKPIVVLINGGSASASEIVAGALQDHRRAIVVGTKSFGKGSVQTVMPLRGDGAMRLTTARYYTPSGRSIQALGVSPDIVVEQPRRRAEAEEDEAKSPRTRSEADLRGRLNNDSLSEDEARQIEEDRAKAEATAELREQDYQLAYAIDILKGLSAFGTKD</sequence>
<protein>
    <submittedName>
        <fullName evidence="8">S41 family peptidase</fullName>
    </submittedName>
</protein>
<dbReference type="Proteomes" id="UP001193035">
    <property type="component" value="Unassembled WGS sequence"/>
</dbReference>
<dbReference type="Pfam" id="PF03572">
    <property type="entry name" value="Peptidase_S41"/>
    <property type="match status" value="1"/>
</dbReference>
<proteinExistence type="inferred from homology"/>
<evidence type="ECO:0000313" key="8">
    <source>
        <dbReference type="EMBL" id="TMV06911.1"/>
    </source>
</evidence>
<dbReference type="InterPro" id="IPR004447">
    <property type="entry name" value="Peptidase_S41A"/>
</dbReference>
<dbReference type="CDD" id="cd06782">
    <property type="entry name" value="cpPDZ_CPP-like"/>
    <property type="match status" value="1"/>
</dbReference>
<keyword evidence="3 5" id="KW-0378">Hydrolase</keyword>
<dbReference type="Gene3D" id="2.30.42.10">
    <property type="match status" value="1"/>
</dbReference>
<comment type="caution">
    <text evidence="8">The sequence shown here is derived from an EMBL/GenBank/DDBJ whole genome shotgun (WGS) entry which is preliminary data.</text>
</comment>
<evidence type="ECO:0000259" key="7">
    <source>
        <dbReference type="PROSITE" id="PS50106"/>
    </source>
</evidence>
<feature type="domain" description="PDZ" evidence="7">
    <location>
        <begin position="88"/>
        <end position="156"/>
    </location>
</feature>
<dbReference type="NCBIfam" id="TIGR00225">
    <property type="entry name" value="prc"/>
    <property type="match status" value="1"/>
</dbReference>
<evidence type="ECO:0000256" key="2">
    <source>
        <dbReference type="ARBA" id="ARBA00022670"/>
    </source>
</evidence>
<feature type="compositionally biased region" description="Basic and acidic residues" evidence="6">
    <location>
        <begin position="368"/>
        <end position="394"/>
    </location>
</feature>
<dbReference type="InterPro" id="IPR005151">
    <property type="entry name" value="Tail-specific_protease"/>
</dbReference>
<feature type="compositionally biased region" description="Basic and acidic residues" evidence="6">
    <location>
        <begin position="402"/>
        <end position="415"/>
    </location>
</feature>
<dbReference type="PROSITE" id="PS50106">
    <property type="entry name" value="PDZ"/>
    <property type="match status" value="1"/>
</dbReference>
<keyword evidence="2 5" id="KW-0645">Protease</keyword>
<evidence type="ECO:0000256" key="1">
    <source>
        <dbReference type="ARBA" id="ARBA00009179"/>
    </source>
</evidence>
<evidence type="ECO:0000256" key="5">
    <source>
        <dbReference type="RuleBase" id="RU004404"/>
    </source>
</evidence>
<dbReference type="SUPFAM" id="SSF52096">
    <property type="entry name" value="ClpP/crotonase"/>
    <property type="match status" value="1"/>
</dbReference>
<comment type="similarity">
    <text evidence="1 5">Belongs to the peptidase S41A family.</text>
</comment>
<dbReference type="PANTHER" id="PTHR32060:SF30">
    <property type="entry name" value="CARBOXY-TERMINAL PROCESSING PROTEASE CTPA"/>
    <property type="match status" value="1"/>
</dbReference>
<accession>A0ABY2WVX8</accession>
<evidence type="ECO:0000313" key="9">
    <source>
        <dbReference type="Proteomes" id="UP001193035"/>
    </source>
</evidence>
<evidence type="ECO:0000256" key="3">
    <source>
        <dbReference type="ARBA" id="ARBA00022801"/>
    </source>
</evidence>
<evidence type="ECO:0000256" key="4">
    <source>
        <dbReference type="ARBA" id="ARBA00022825"/>
    </source>
</evidence>
<gene>
    <name evidence="8" type="ORF">FGK63_12385</name>
</gene>
<reference evidence="8 9" key="1">
    <citation type="submission" date="2019-05" db="EMBL/GenBank/DDBJ databases">
        <title>Ruegeria sp. nov., isolated from tidal flat.</title>
        <authorList>
            <person name="Kim W."/>
        </authorList>
    </citation>
    <scope>NUCLEOTIDE SEQUENCE [LARGE SCALE GENOMIC DNA]</scope>
    <source>
        <strain evidence="8 9">CAU 1488</strain>
    </source>
</reference>
<feature type="region of interest" description="Disordered" evidence="6">
    <location>
        <begin position="368"/>
        <end position="415"/>
    </location>
</feature>
<dbReference type="InterPro" id="IPR055210">
    <property type="entry name" value="CtpA/B_N"/>
</dbReference>
<dbReference type="Gene3D" id="3.90.226.10">
    <property type="entry name" value="2-enoyl-CoA Hydratase, Chain A, domain 1"/>
    <property type="match status" value="1"/>
</dbReference>